<gene>
    <name evidence="2" type="ORF">YM304_13450</name>
</gene>
<evidence type="ECO:0000313" key="3">
    <source>
        <dbReference type="Proteomes" id="UP000011863"/>
    </source>
</evidence>
<dbReference type="InterPro" id="IPR008136">
    <property type="entry name" value="CinA_C"/>
</dbReference>
<protein>
    <recommendedName>
        <fullName evidence="1">CinA C-terminal domain-containing protein</fullName>
    </recommendedName>
</protein>
<dbReference type="AlphaFoldDB" id="A0A6C7E8X8"/>
<dbReference type="SUPFAM" id="SSF142433">
    <property type="entry name" value="CinA-like"/>
    <property type="match status" value="1"/>
</dbReference>
<evidence type="ECO:0000259" key="1">
    <source>
        <dbReference type="Pfam" id="PF02464"/>
    </source>
</evidence>
<proteinExistence type="predicted"/>
<dbReference type="Gene3D" id="3.90.950.20">
    <property type="entry name" value="CinA-like"/>
    <property type="match status" value="1"/>
</dbReference>
<dbReference type="RefSeq" id="WP_015440906.1">
    <property type="nucleotide sequence ID" value="NC_020520.1"/>
</dbReference>
<dbReference type="OrthoDB" id="1253990at2"/>
<sequence length="164" mass="16799">MSLLPSELLDIGAECGRLLKARGETVATGEGSCGGLASTALLAVPGASAYYLGGSVVYTRNALDGMLTGPVERPRKLRGASEPWATHLARASRTHLRATWGIGEGGATGPTGNPYGDPAGHAWVAVSGPSEAARHVLTGSDDRLANMVAFATAALELFAEELAR</sequence>
<reference evidence="2 3" key="1">
    <citation type="journal article" date="2013" name="Int. J. Syst. Evol. Microbiol.">
        <title>Ilumatobacter nonamiense sp. nov. and Ilumatobacter coccineum sp. nov., isolated from seashore sand.</title>
        <authorList>
            <person name="Matsumoto A."/>
            <person name="Kasai H."/>
            <person name="Matsuo Y."/>
            <person name="Shizuri Y."/>
            <person name="Ichikawa N."/>
            <person name="Fujita N."/>
            <person name="Omura S."/>
            <person name="Takahashi Y."/>
        </authorList>
    </citation>
    <scope>NUCLEOTIDE SEQUENCE [LARGE SCALE GENOMIC DNA]</scope>
    <source>
        <strain evidence="3">NBRC 103263 / KCTC 29153 / YM16-304</strain>
    </source>
</reference>
<keyword evidence="3" id="KW-1185">Reference proteome</keyword>
<accession>A0A6C7E8X8</accession>
<dbReference type="KEGG" id="aym:YM304_13450"/>
<organism evidence="2 3">
    <name type="scientific">Ilumatobacter coccineus (strain NBRC 103263 / KCTC 29153 / YM16-304)</name>
    <dbReference type="NCBI Taxonomy" id="1313172"/>
    <lineage>
        <taxon>Bacteria</taxon>
        <taxon>Bacillati</taxon>
        <taxon>Actinomycetota</taxon>
        <taxon>Acidimicrobiia</taxon>
        <taxon>Acidimicrobiales</taxon>
        <taxon>Ilumatobacteraceae</taxon>
        <taxon>Ilumatobacter</taxon>
    </lineage>
</organism>
<dbReference type="InterPro" id="IPR036653">
    <property type="entry name" value="CinA-like_C"/>
</dbReference>
<evidence type="ECO:0000313" key="2">
    <source>
        <dbReference type="EMBL" id="BAN01659.1"/>
    </source>
</evidence>
<feature type="domain" description="CinA C-terminal" evidence="1">
    <location>
        <begin position="13"/>
        <end position="161"/>
    </location>
</feature>
<dbReference type="EMBL" id="AP012057">
    <property type="protein sequence ID" value="BAN01659.1"/>
    <property type="molecule type" value="Genomic_DNA"/>
</dbReference>
<name>A0A6C7E8X8_ILUCY</name>
<dbReference type="Proteomes" id="UP000011863">
    <property type="component" value="Chromosome"/>
</dbReference>
<dbReference type="Pfam" id="PF02464">
    <property type="entry name" value="CinA"/>
    <property type="match status" value="1"/>
</dbReference>